<proteinExistence type="predicted"/>
<gene>
    <name evidence="2" type="ORF">I553_2820</name>
</gene>
<evidence type="ECO:0000313" key="2">
    <source>
        <dbReference type="EMBL" id="EUA78531.1"/>
    </source>
</evidence>
<dbReference type="PATRIC" id="fig|1299334.3.peg.62"/>
<protein>
    <submittedName>
        <fullName evidence="2">Uncharacterized protein</fullName>
    </submittedName>
</protein>
<comment type="caution">
    <text evidence="2">The sequence shown here is derived from an EMBL/GenBank/DDBJ whole genome shotgun (WGS) entry which is preliminary data.</text>
</comment>
<dbReference type="EMBL" id="JAOB01000004">
    <property type="protein sequence ID" value="EUA78531.1"/>
    <property type="molecule type" value="Genomic_DNA"/>
</dbReference>
<accession>X8EEA5</accession>
<reference evidence="2" key="1">
    <citation type="submission" date="2014-01" db="EMBL/GenBank/DDBJ databases">
        <authorList>
            <person name="Brown-Elliot B."/>
            <person name="Wallace R."/>
            <person name="Lenaerts A."/>
            <person name="Ordway D."/>
            <person name="DeGroote M.A."/>
            <person name="Parker T."/>
            <person name="Sizemore C."/>
            <person name="Tallon L.J."/>
            <person name="Sadzewicz L.K."/>
            <person name="Sengamalay N."/>
            <person name="Fraser C.M."/>
            <person name="Hine E."/>
            <person name="Shefchek K.A."/>
            <person name="Das S.P."/>
            <person name="Tettelin H."/>
        </authorList>
    </citation>
    <scope>NUCLEOTIDE SEQUENCE [LARGE SCALE GENOMIC DNA]</scope>
    <source>
        <strain evidence="2">4042</strain>
    </source>
</reference>
<feature type="compositionally biased region" description="Low complexity" evidence="1">
    <location>
        <begin position="21"/>
        <end position="36"/>
    </location>
</feature>
<dbReference type="AlphaFoldDB" id="X8EEA5"/>
<sequence length="91" mass="10127">MPKIKERVDSFPHSRLEELPHPAGAPALEPGAPKGPATHRLKLHRQLSQRLAAEGWRGNAKASRRRWNALGFTGDWAAPVYPPHSHHGCRC</sequence>
<name>X8EEA5_MYCXE</name>
<evidence type="ECO:0000256" key="1">
    <source>
        <dbReference type="SAM" id="MobiDB-lite"/>
    </source>
</evidence>
<feature type="compositionally biased region" description="Basic and acidic residues" evidence="1">
    <location>
        <begin position="1"/>
        <end position="20"/>
    </location>
</feature>
<feature type="region of interest" description="Disordered" evidence="1">
    <location>
        <begin position="1"/>
        <end position="36"/>
    </location>
</feature>
<organism evidence="2">
    <name type="scientific">Mycobacterium xenopi 4042</name>
    <dbReference type="NCBI Taxonomy" id="1299334"/>
    <lineage>
        <taxon>Bacteria</taxon>
        <taxon>Bacillati</taxon>
        <taxon>Actinomycetota</taxon>
        <taxon>Actinomycetes</taxon>
        <taxon>Mycobacteriales</taxon>
        <taxon>Mycobacteriaceae</taxon>
        <taxon>Mycobacterium</taxon>
    </lineage>
</organism>